<dbReference type="HOGENOM" id="CLU_440785_0_0_1"/>
<keyword evidence="1" id="KW-1133">Transmembrane helix</keyword>
<protein>
    <submittedName>
        <fullName evidence="2">Uncharacterized protein</fullName>
    </submittedName>
</protein>
<dbReference type="eggNOG" id="ENOG502S90M">
    <property type="taxonomic scope" value="Eukaryota"/>
</dbReference>
<accession>S7PWH2</accession>
<feature type="transmembrane region" description="Helical" evidence="1">
    <location>
        <begin position="514"/>
        <end position="531"/>
    </location>
</feature>
<dbReference type="OrthoDB" id="3251431at2759"/>
<dbReference type="KEGG" id="gtr:GLOTRDRAFT_117818"/>
<feature type="transmembrane region" description="Helical" evidence="1">
    <location>
        <begin position="439"/>
        <end position="459"/>
    </location>
</feature>
<dbReference type="RefSeq" id="XP_007869757.1">
    <property type="nucleotide sequence ID" value="XM_007871566.1"/>
</dbReference>
<keyword evidence="1" id="KW-0472">Membrane</keyword>
<keyword evidence="3" id="KW-1185">Reference proteome</keyword>
<dbReference type="OMA" id="QHIFATI"/>
<feature type="transmembrane region" description="Helical" evidence="1">
    <location>
        <begin position="570"/>
        <end position="595"/>
    </location>
</feature>
<feature type="transmembrane region" description="Helical" evidence="1">
    <location>
        <begin position="414"/>
        <end position="432"/>
    </location>
</feature>
<evidence type="ECO:0000256" key="1">
    <source>
        <dbReference type="SAM" id="Phobius"/>
    </source>
</evidence>
<keyword evidence="1" id="KW-0812">Transmembrane</keyword>
<sequence length="620" mass="67749">MENAQAADGPALSLQALLHLSSLTVADEGTPEKPAKVVKDSAQEQANNVFQRIMLNNIPDKPRQALFPGLAPLTPEEKAVSDKNAAFYKEGSIAYVSQYLASAQEVDADTKSHINNDRVKLFWDAVGSFGAPDPNKDPVKQYGWDRNSEAFKNIQGAFVNQNLDTYKIGYKQGVPAFRPYLDDPKKWHDELAAYLSDGKFLARWAYRNSVPGYTDGHRQVYEWQTQLSILQREAEARGLTVQRQTQDVANSLTTAILLPKFDEVNWTDDMKQQYELQVKSIMAYSDKELEEIKKRNAEEYARIMAIKVGVQVHGTVDHFVMAADQALRGIEKIYLDKWNKSLTAGDLLQIQEKYRDAFIVAGENVQSEQFIQIVGEGYVKEVAESLSPHASKWKTWAAKAKEWGSSIKAAAKPLLYAAGVGVVIYALCGGVMPLTPVEIVSLTGIAIALSIQTLSSFAVTQLGAWVSKKILNPTAVGTILGQWFTQKGVSVVDKSSKLAKIFTPSSAEFLVKRLGPLMALVAVGTSIYNLVQAINHGTTSDIVYNSIFLGLAIIETAVVAIGLFASHTAIAAFCGPIGIAVAAIGFIVAIISLFVHDKPVAPNPAKDFVNGVCKDAGFFK</sequence>
<dbReference type="GeneID" id="19300400"/>
<dbReference type="Proteomes" id="UP000030669">
    <property type="component" value="Unassembled WGS sequence"/>
</dbReference>
<gene>
    <name evidence="2" type="ORF">GLOTRDRAFT_117818</name>
</gene>
<evidence type="ECO:0000313" key="3">
    <source>
        <dbReference type="Proteomes" id="UP000030669"/>
    </source>
</evidence>
<feature type="transmembrane region" description="Helical" evidence="1">
    <location>
        <begin position="543"/>
        <end position="564"/>
    </location>
</feature>
<dbReference type="AlphaFoldDB" id="S7PWH2"/>
<reference evidence="2 3" key="1">
    <citation type="journal article" date="2012" name="Science">
        <title>The Paleozoic origin of enzymatic lignin decomposition reconstructed from 31 fungal genomes.</title>
        <authorList>
            <person name="Floudas D."/>
            <person name="Binder M."/>
            <person name="Riley R."/>
            <person name="Barry K."/>
            <person name="Blanchette R.A."/>
            <person name="Henrissat B."/>
            <person name="Martinez A.T."/>
            <person name="Otillar R."/>
            <person name="Spatafora J.W."/>
            <person name="Yadav J.S."/>
            <person name="Aerts A."/>
            <person name="Benoit I."/>
            <person name="Boyd A."/>
            <person name="Carlson A."/>
            <person name="Copeland A."/>
            <person name="Coutinho P.M."/>
            <person name="de Vries R.P."/>
            <person name="Ferreira P."/>
            <person name="Findley K."/>
            <person name="Foster B."/>
            <person name="Gaskell J."/>
            <person name="Glotzer D."/>
            <person name="Gorecki P."/>
            <person name="Heitman J."/>
            <person name="Hesse C."/>
            <person name="Hori C."/>
            <person name="Igarashi K."/>
            <person name="Jurgens J.A."/>
            <person name="Kallen N."/>
            <person name="Kersten P."/>
            <person name="Kohler A."/>
            <person name="Kuees U."/>
            <person name="Kumar T.K.A."/>
            <person name="Kuo A."/>
            <person name="LaButti K."/>
            <person name="Larrondo L.F."/>
            <person name="Lindquist E."/>
            <person name="Ling A."/>
            <person name="Lombard V."/>
            <person name="Lucas S."/>
            <person name="Lundell T."/>
            <person name="Martin R."/>
            <person name="McLaughlin D.J."/>
            <person name="Morgenstern I."/>
            <person name="Morin E."/>
            <person name="Murat C."/>
            <person name="Nagy L.G."/>
            <person name="Nolan M."/>
            <person name="Ohm R.A."/>
            <person name="Patyshakuliyeva A."/>
            <person name="Rokas A."/>
            <person name="Ruiz-Duenas F.J."/>
            <person name="Sabat G."/>
            <person name="Salamov A."/>
            <person name="Samejima M."/>
            <person name="Schmutz J."/>
            <person name="Slot J.C."/>
            <person name="St John F."/>
            <person name="Stenlid J."/>
            <person name="Sun H."/>
            <person name="Sun S."/>
            <person name="Syed K."/>
            <person name="Tsang A."/>
            <person name="Wiebenga A."/>
            <person name="Young D."/>
            <person name="Pisabarro A."/>
            <person name="Eastwood D.C."/>
            <person name="Martin F."/>
            <person name="Cullen D."/>
            <person name="Grigoriev I.V."/>
            <person name="Hibbett D.S."/>
        </authorList>
    </citation>
    <scope>NUCLEOTIDE SEQUENCE [LARGE SCALE GENOMIC DNA]</scope>
    <source>
        <strain evidence="2 3">ATCC 11539</strain>
    </source>
</reference>
<dbReference type="EMBL" id="KB469309">
    <property type="protein sequence ID" value="EPQ51873.1"/>
    <property type="molecule type" value="Genomic_DNA"/>
</dbReference>
<evidence type="ECO:0000313" key="2">
    <source>
        <dbReference type="EMBL" id="EPQ51873.1"/>
    </source>
</evidence>
<name>S7PWH2_GLOTA</name>
<organism evidence="2 3">
    <name type="scientific">Gloeophyllum trabeum (strain ATCC 11539 / FP-39264 / Madison 617)</name>
    <name type="common">Brown rot fungus</name>
    <dbReference type="NCBI Taxonomy" id="670483"/>
    <lineage>
        <taxon>Eukaryota</taxon>
        <taxon>Fungi</taxon>
        <taxon>Dikarya</taxon>
        <taxon>Basidiomycota</taxon>
        <taxon>Agaricomycotina</taxon>
        <taxon>Agaricomycetes</taxon>
        <taxon>Gloeophyllales</taxon>
        <taxon>Gloeophyllaceae</taxon>
        <taxon>Gloeophyllum</taxon>
    </lineage>
</organism>
<proteinExistence type="predicted"/>